<dbReference type="Proteomes" id="UP000176939">
    <property type="component" value="Unassembled WGS sequence"/>
</dbReference>
<dbReference type="EMBL" id="MGFQ01000024">
    <property type="protein sequence ID" value="OGM09269.1"/>
    <property type="molecule type" value="Genomic_DNA"/>
</dbReference>
<organism evidence="1 2">
    <name type="scientific">Candidatus Woesebacteria bacterium RBG_13_36_22</name>
    <dbReference type="NCBI Taxonomy" id="1802478"/>
    <lineage>
        <taxon>Bacteria</taxon>
        <taxon>Candidatus Woeseibacteriota</taxon>
    </lineage>
</organism>
<reference evidence="1 2" key="1">
    <citation type="journal article" date="2016" name="Nat. Commun.">
        <title>Thousands of microbial genomes shed light on interconnected biogeochemical processes in an aquifer system.</title>
        <authorList>
            <person name="Anantharaman K."/>
            <person name="Brown C.T."/>
            <person name="Hug L.A."/>
            <person name="Sharon I."/>
            <person name="Castelle C.J."/>
            <person name="Probst A.J."/>
            <person name="Thomas B.C."/>
            <person name="Singh A."/>
            <person name="Wilkins M.J."/>
            <person name="Karaoz U."/>
            <person name="Brodie E.L."/>
            <person name="Williams K.H."/>
            <person name="Hubbard S.S."/>
            <person name="Banfield J.F."/>
        </authorList>
    </citation>
    <scope>NUCLEOTIDE SEQUENCE [LARGE SCALE GENOMIC DNA]</scope>
</reference>
<dbReference type="InterPro" id="IPR018775">
    <property type="entry name" value="RlaP"/>
</dbReference>
<sequence length="268" mass="31310">MIMNLKGLSDEKTKELFTDGNNNPLNIVLSGYRGSIAHGTYLPSNKPNSTDDKDVMGIFIAPKNHYLGFGKREVYERQVQEWDIILYELRKFVGLLLKCNPNVMMMLWLPEKYYLSRNKYGQLLIDNRDIFVSKHAYHSFSGYAYGQFKRMTHFKFEGYMGEKRKKLVEKFGFDCKNGAHLIRLLKMGIEFLTEGVLYVEREDAPQLISIKNGEWTLEQVKREAEKLFGLAEQAYIHSTLKDKPDYNRAEELLMRILEDNFNETSSKD</sequence>
<proteinExistence type="predicted"/>
<dbReference type="AlphaFoldDB" id="A0A1F7X3J8"/>
<evidence type="ECO:0000313" key="2">
    <source>
        <dbReference type="Proteomes" id="UP000176939"/>
    </source>
</evidence>
<dbReference type="PANTHER" id="PTHR34817">
    <property type="entry name" value="NUCLEOTIDYLTRANSFERASE"/>
    <property type="match status" value="1"/>
</dbReference>
<evidence type="ECO:0008006" key="3">
    <source>
        <dbReference type="Google" id="ProtNLM"/>
    </source>
</evidence>
<evidence type="ECO:0000313" key="1">
    <source>
        <dbReference type="EMBL" id="OGM09269.1"/>
    </source>
</evidence>
<dbReference type="Pfam" id="PF10127">
    <property type="entry name" value="RlaP"/>
    <property type="match status" value="1"/>
</dbReference>
<name>A0A1F7X3J8_9BACT</name>
<accession>A0A1F7X3J8</accession>
<comment type="caution">
    <text evidence="1">The sequence shown here is derived from an EMBL/GenBank/DDBJ whole genome shotgun (WGS) entry which is preliminary data.</text>
</comment>
<dbReference type="PANTHER" id="PTHR34817:SF1">
    <property type="entry name" value="NUCLEOTIDYLTRANSFERASE"/>
    <property type="match status" value="1"/>
</dbReference>
<gene>
    <name evidence="1" type="ORF">A2Z67_05000</name>
</gene>
<protein>
    <recommendedName>
        <fullName evidence="3">Nucleotidyltransferase</fullName>
    </recommendedName>
</protein>